<reference evidence="6 7" key="1">
    <citation type="journal article" date="2010" name="Nature">
        <title>The Ectocarpus genome and the independent evolution of multicellularity in brown algae.</title>
        <authorList>
            <person name="Cock J.M."/>
            <person name="Sterck L."/>
            <person name="Rouze P."/>
            <person name="Scornet D."/>
            <person name="Allen A.E."/>
            <person name="Amoutzias G."/>
            <person name="Anthouard V."/>
            <person name="Artiguenave F."/>
            <person name="Aury J.M."/>
            <person name="Badger J.H."/>
            <person name="Beszteri B."/>
            <person name="Billiau K."/>
            <person name="Bonnet E."/>
            <person name="Bothwell J.H."/>
            <person name="Bowler C."/>
            <person name="Boyen C."/>
            <person name="Brownlee C."/>
            <person name="Carrano C.J."/>
            <person name="Charrier B."/>
            <person name="Cho G.Y."/>
            <person name="Coelho S.M."/>
            <person name="Collen J."/>
            <person name="Corre E."/>
            <person name="Da Silva C."/>
            <person name="Delage L."/>
            <person name="Delaroque N."/>
            <person name="Dittami S.M."/>
            <person name="Doulbeau S."/>
            <person name="Elias M."/>
            <person name="Farnham G."/>
            <person name="Gachon C.M."/>
            <person name="Gschloessl B."/>
            <person name="Heesch S."/>
            <person name="Jabbari K."/>
            <person name="Jubin C."/>
            <person name="Kawai H."/>
            <person name="Kimura K."/>
            <person name="Kloareg B."/>
            <person name="Kupper F.C."/>
            <person name="Lang D."/>
            <person name="Le Bail A."/>
            <person name="Leblanc C."/>
            <person name="Lerouge P."/>
            <person name="Lohr M."/>
            <person name="Lopez P.J."/>
            <person name="Martens C."/>
            <person name="Maumus F."/>
            <person name="Michel G."/>
            <person name="Miranda-Saavedra D."/>
            <person name="Morales J."/>
            <person name="Moreau H."/>
            <person name="Motomura T."/>
            <person name="Nagasato C."/>
            <person name="Napoli C.A."/>
            <person name="Nelson D.R."/>
            <person name="Nyvall-Collen P."/>
            <person name="Peters A.F."/>
            <person name="Pommier C."/>
            <person name="Potin P."/>
            <person name="Poulain J."/>
            <person name="Quesneville H."/>
            <person name="Read B."/>
            <person name="Rensing S.A."/>
            <person name="Ritter A."/>
            <person name="Rousvoal S."/>
            <person name="Samanta M."/>
            <person name="Samson G."/>
            <person name="Schroeder D.C."/>
            <person name="Segurens B."/>
            <person name="Strittmatter M."/>
            <person name="Tonon T."/>
            <person name="Tregear J.W."/>
            <person name="Valentin K."/>
            <person name="von Dassow P."/>
            <person name="Yamagishi T."/>
            <person name="Van de Peer Y."/>
            <person name="Wincker P."/>
        </authorList>
    </citation>
    <scope>NUCLEOTIDE SEQUENCE [LARGE SCALE GENOMIC DNA]</scope>
    <source>
        <strain evidence="7">Ec32 / CCAP1310/4</strain>
    </source>
</reference>
<keyword evidence="2" id="KW-0904">Protein phosphatase</keyword>
<evidence type="ECO:0000256" key="2">
    <source>
        <dbReference type="ARBA" id="ARBA00022912"/>
    </source>
</evidence>
<dbReference type="InterPro" id="IPR029021">
    <property type="entry name" value="Prot-tyrosine_phosphatase-like"/>
</dbReference>
<feature type="compositionally biased region" description="Low complexity" evidence="3">
    <location>
        <begin position="404"/>
        <end position="421"/>
    </location>
</feature>
<dbReference type="PROSITE" id="PS51181">
    <property type="entry name" value="PPASE_TENSIN"/>
    <property type="match status" value="1"/>
</dbReference>
<dbReference type="OrthoDB" id="16692at2759"/>
<feature type="domain" description="Tyrosine specific protein phosphatases" evidence="4">
    <location>
        <begin position="130"/>
        <end position="185"/>
    </location>
</feature>
<dbReference type="InterPro" id="IPR000387">
    <property type="entry name" value="Tyr_Pase_dom"/>
</dbReference>
<dbReference type="Gene3D" id="3.90.190.10">
    <property type="entry name" value="Protein tyrosine phosphatase superfamily"/>
    <property type="match status" value="1"/>
</dbReference>
<evidence type="ECO:0000313" key="7">
    <source>
        <dbReference type="Proteomes" id="UP000002630"/>
    </source>
</evidence>
<feature type="compositionally biased region" description="Polar residues" evidence="3">
    <location>
        <begin position="638"/>
        <end position="661"/>
    </location>
</feature>
<evidence type="ECO:0000313" key="6">
    <source>
        <dbReference type="EMBL" id="CBJ29472.1"/>
    </source>
</evidence>
<evidence type="ECO:0000256" key="3">
    <source>
        <dbReference type="SAM" id="MobiDB-lite"/>
    </source>
</evidence>
<evidence type="ECO:0000259" key="5">
    <source>
        <dbReference type="PROSITE" id="PS51181"/>
    </source>
</evidence>
<dbReference type="PANTHER" id="PTHR12305">
    <property type="entry name" value="PHOSPHATASE WITH HOMOLOGY TO TENSIN"/>
    <property type="match status" value="1"/>
</dbReference>
<evidence type="ECO:0000259" key="4">
    <source>
        <dbReference type="PROSITE" id="PS50056"/>
    </source>
</evidence>
<keyword evidence="7" id="KW-1185">Reference proteome</keyword>
<dbReference type="GO" id="GO:0005829">
    <property type="term" value="C:cytosol"/>
    <property type="evidence" value="ECO:0007669"/>
    <property type="project" value="TreeGrafter"/>
</dbReference>
<dbReference type="SUPFAM" id="SSF52799">
    <property type="entry name" value="(Phosphotyrosine protein) phosphatases II"/>
    <property type="match status" value="1"/>
</dbReference>
<feature type="compositionally biased region" description="Polar residues" evidence="3">
    <location>
        <begin position="527"/>
        <end position="545"/>
    </location>
</feature>
<feature type="domain" description="Phosphatase tensin-type" evidence="5">
    <location>
        <begin position="40"/>
        <end position="211"/>
    </location>
</feature>
<dbReference type="InterPro" id="IPR029023">
    <property type="entry name" value="Tensin_phosphatase"/>
</dbReference>
<dbReference type="GO" id="GO:0016314">
    <property type="term" value="F:phosphatidylinositol-3,4,5-trisphosphate 3-phosphatase activity"/>
    <property type="evidence" value="ECO:0007669"/>
    <property type="project" value="TreeGrafter"/>
</dbReference>
<dbReference type="Pfam" id="PF22785">
    <property type="entry name" value="Tc-R-P"/>
    <property type="match status" value="1"/>
</dbReference>
<feature type="region of interest" description="Disordered" evidence="3">
    <location>
        <begin position="376"/>
        <end position="686"/>
    </location>
</feature>
<dbReference type="PANTHER" id="PTHR12305:SF60">
    <property type="entry name" value="PHOSPHATIDYLINOSITOL 3,4,5-TRISPHOSPHATE 3-PHOSPHATASE TPTE2-RELATED"/>
    <property type="match status" value="1"/>
</dbReference>
<gene>
    <name evidence="6" type="ORF">Esi_0147_0077</name>
</gene>
<dbReference type="Proteomes" id="UP000002630">
    <property type="component" value="Linkage Group LG11"/>
</dbReference>
<protein>
    <submittedName>
        <fullName evidence="6">Uncharacterized protein</fullName>
    </submittedName>
</protein>
<dbReference type="GO" id="GO:0004721">
    <property type="term" value="F:phosphoprotein phosphatase activity"/>
    <property type="evidence" value="ECO:0007669"/>
    <property type="project" value="UniProtKB-KW"/>
</dbReference>
<keyword evidence="1" id="KW-0378">Hydrolase</keyword>
<accession>D7FKS3</accession>
<dbReference type="EMBL" id="FN649736">
    <property type="protein sequence ID" value="CBJ29472.1"/>
    <property type="molecule type" value="Genomic_DNA"/>
</dbReference>
<dbReference type="InterPro" id="IPR045101">
    <property type="entry name" value="PTP_PTEN"/>
</dbReference>
<organism evidence="6 7">
    <name type="scientific">Ectocarpus siliculosus</name>
    <name type="common">Brown alga</name>
    <name type="synonym">Conferva siliculosa</name>
    <dbReference type="NCBI Taxonomy" id="2880"/>
    <lineage>
        <taxon>Eukaryota</taxon>
        <taxon>Sar</taxon>
        <taxon>Stramenopiles</taxon>
        <taxon>Ochrophyta</taxon>
        <taxon>PX clade</taxon>
        <taxon>Phaeophyceae</taxon>
        <taxon>Ectocarpales</taxon>
        <taxon>Ectocarpaceae</taxon>
        <taxon>Ectocarpus</taxon>
    </lineage>
</organism>
<sequence length="838" mass="89950">MQADGPLYRRWWKVCLFPRCCLPCNAVLHPCRASVSQNKTRYRQDGFDLDLTYVTSRIIVHGFPSTGVEHIYRNPRTEVQRLLEKYHRGHYKVYNFANEPGRTYPDQLFQGRVERYPFSDHTCPPLESVVNFCENAKAWLDMDENNVVSLHCKAGKGRAGIMAACLLVRLGETAADAVSKFDATRVSDLKGLTVVNQRKWPFMYERLVKEVWGVRDSIGMVPGQDPDLRAPALRAACLREVSLQFQPPAPGSRKSGVFLPNLSCAIYQQQPMGKTLVHRTKMVQVAPQEGELGTVYAAALPRSAVVQGTFQVLISGTVGVSRTHKNVIDFWSNTTFLTPEGGGHTFGLSEMDVSPPKLAERLHQAAAKLVVLHVHPHAESPRRRMPVKSRAPPPSVPAVQQRVPVTAAAEAAAPATAVNGEGAREEATGTQQQPRRGEDGEELGSSVSGRSLPQAPAPKEDGGAGIANSVGGEGGGSGSGNEAVLSSTGGGDSAGGVPSANPEEAAAGEAADGGGTAVAVERHDDGGSSSNAPEVSASEPNNQDSLAEPSPDLPGPSPAGMVSPVWTFEGRTPSNKVEASGRAIGDSRWTQRKMWMSNQGTSSGGTSTPTRNASLNAVAPEAKPREERRALQRRHSGSRSMDSLGNSVGSTVAPTGTSSSMRGGDRAAPAPKGFPVHRGETDSESDDQLAVRASAFGPAGSGMGPVSVQGEQWAMEMEMVFAQERRRWEEHQRCLETELDWALAARARAEARSEEDSARVEVLEGRVSAWRDEYSVIGRDVKQAVRLLEMSLSGLMSAETALNIWRDEIPSKAYDEIMGCLTKGDMALSSTASSSEKE</sequence>
<evidence type="ECO:0000256" key="1">
    <source>
        <dbReference type="ARBA" id="ARBA00022801"/>
    </source>
</evidence>
<dbReference type="PROSITE" id="PS50056">
    <property type="entry name" value="TYR_PHOSPHATASE_2"/>
    <property type="match status" value="1"/>
</dbReference>
<dbReference type="STRING" id="2880.D7FKS3"/>
<dbReference type="InParanoid" id="D7FKS3"/>
<dbReference type="CDD" id="cd14509">
    <property type="entry name" value="PTP_PTEN"/>
    <property type="match status" value="1"/>
</dbReference>
<name>D7FKS3_ECTSI</name>
<dbReference type="EMBL" id="FN648046">
    <property type="protein sequence ID" value="CBJ29472.1"/>
    <property type="molecule type" value="Genomic_DNA"/>
</dbReference>
<dbReference type="eggNOG" id="KOG2283">
    <property type="taxonomic scope" value="Eukaryota"/>
</dbReference>
<proteinExistence type="predicted"/>
<dbReference type="InterPro" id="IPR051281">
    <property type="entry name" value="Dual-spec_lipid-protein_phosph"/>
</dbReference>
<dbReference type="AlphaFoldDB" id="D7FKS3"/>